<keyword evidence="7" id="KW-0732">Signal</keyword>
<evidence type="ECO:0000256" key="5">
    <source>
        <dbReference type="ARBA" id="ARBA00023136"/>
    </source>
</evidence>
<comment type="similarity">
    <text evidence="1 7">Belongs to the alphaproteobacteria porin family.</text>
</comment>
<evidence type="ECO:0000313" key="10">
    <source>
        <dbReference type="EMBL" id="MBB3874511.1"/>
    </source>
</evidence>
<feature type="chain" id="PRO_5043099390" description="Porin" evidence="7">
    <location>
        <begin position="28"/>
        <end position="487"/>
    </location>
</feature>
<organism evidence="10 11">
    <name type="scientific">Sphingomonas aquatilis</name>
    <dbReference type="NCBI Taxonomy" id="93063"/>
    <lineage>
        <taxon>Bacteria</taxon>
        <taxon>Pseudomonadati</taxon>
        <taxon>Pseudomonadota</taxon>
        <taxon>Alphaproteobacteria</taxon>
        <taxon>Sphingomonadales</taxon>
        <taxon>Sphingomonadaceae</taxon>
        <taxon>Sphingomonas</taxon>
    </lineage>
</organism>
<dbReference type="EMBL" id="JACIDB010000001">
    <property type="protein sequence ID" value="MBB3874511.1"/>
    <property type="molecule type" value="Genomic_DNA"/>
</dbReference>
<dbReference type="SUPFAM" id="SSF56935">
    <property type="entry name" value="Porins"/>
    <property type="match status" value="1"/>
</dbReference>
<protein>
    <recommendedName>
        <fullName evidence="7">Porin</fullName>
    </recommendedName>
</protein>
<reference evidence="10 11" key="1">
    <citation type="submission" date="2020-08" db="EMBL/GenBank/DDBJ databases">
        <title>Genomic Encyclopedia of Type Strains, Phase IV (KMG-IV): sequencing the most valuable type-strain genomes for metagenomic binning, comparative biology and taxonomic classification.</title>
        <authorList>
            <person name="Goeker M."/>
        </authorList>
    </citation>
    <scope>NUCLEOTIDE SEQUENCE [LARGE SCALE GENOMIC DNA]</scope>
    <source>
        <strain evidence="10 11">DSM 15581</strain>
    </source>
</reference>
<comment type="function">
    <text evidence="7">Forms passive diffusion pores that allow small molecular weight hydrophilic materials across the outer membrane.</text>
</comment>
<evidence type="ECO:0000256" key="8">
    <source>
        <dbReference type="SAM" id="Coils"/>
    </source>
</evidence>
<keyword evidence="6 7" id="KW-0998">Cell outer membrane</keyword>
<evidence type="ECO:0000256" key="7">
    <source>
        <dbReference type="RuleBase" id="RU364005"/>
    </source>
</evidence>
<dbReference type="AlphaFoldDB" id="A0AAW3TPL1"/>
<proteinExistence type="inferred from homology"/>
<feature type="signal peptide" evidence="7">
    <location>
        <begin position="1"/>
        <end position="27"/>
    </location>
</feature>
<keyword evidence="3 7" id="KW-1134">Transmembrane beta strand</keyword>
<keyword evidence="4 7" id="KW-0626">Porin</keyword>
<comment type="subcellular location">
    <subcellularLocation>
        <location evidence="7">Cell outer membrane</location>
        <topology evidence="7">Multi-pass membrane protein</topology>
    </subcellularLocation>
</comment>
<feature type="region of interest" description="Disordered" evidence="9">
    <location>
        <begin position="87"/>
        <end position="107"/>
    </location>
</feature>
<sequence>MPHLRQRTTCALLLCGVAMIAATPAAAQSAEDYQALRSKVAQLQQQLDALQRALDATHPPAQPVPVVAATPAQTAPAPIASPPIARAAATDPLPRPAGTPSITAQGGTASLPSGYGFRIGDTNFRIAGFIKGDLIVSRYGNGDTATNPLGRELSLPQSIPVGGRRSGILTDASAKQSRIAFQTATPVGTQSLTTLIEADFQVAPAVAGGERALNPYTFGLRRAVAGYGGFAVGQDWSNFQYVAALPETADFVGVTDGTVLVRQMLLRYSRSIGTGWTVSASIENPETVSAMAGATALSDNDDDSIPDVTGQLLWASKGASLSLTGLFRSMRVDPANGRPAATAQGYGISLAGIAPLPTGKGDDIRFMMTGGRGLGRYVGANVAADAIYQAADDRLVAVPLVAGFAAIRHVWTGTLRSTWMGSFQRIWNPASASPLSTRQVWDTAINLFVSPLPRLDLGVEARLSHRELVNGTAGTLDRVHVTVKQGF</sequence>
<evidence type="ECO:0000256" key="3">
    <source>
        <dbReference type="ARBA" id="ARBA00022452"/>
    </source>
</evidence>
<dbReference type="GO" id="GO:0046930">
    <property type="term" value="C:pore complex"/>
    <property type="evidence" value="ECO:0007669"/>
    <property type="project" value="UniProtKB-KW"/>
</dbReference>
<evidence type="ECO:0000256" key="6">
    <source>
        <dbReference type="ARBA" id="ARBA00023237"/>
    </source>
</evidence>
<dbReference type="Pfam" id="PF02530">
    <property type="entry name" value="Porin_2"/>
    <property type="match status" value="1"/>
</dbReference>
<keyword evidence="8" id="KW-0175">Coiled coil</keyword>
<dbReference type="InterPro" id="IPR003684">
    <property type="entry name" value="Porin_alphabac"/>
</dbReference>
<feature type="coiled-coil region" evidence="8">
    <location>
        <begin position="26"/>
        <end position="53"/>
    </location>
</feature>
<comment type="domain">
    <text evidence="7">Consists of 16-stranded beta-barrel sheets, with large surface-exposed loops, that form a transmembrane pore at the center of each barrel. The pore is partially ocluded by a peptide loop that folds into the pore lumen.</text>
</comment>
<evidence type="ECO:0000256" key="9">
    <source>
        <dbReference type="SAM" id="MobiDB-lite"/>
    </source>
</evidence>
<keyword evidence="7" id="KW-0812">Transmembrane</keyword>
<comment type="caution">
    <text evidence="10">The sequence shown here is derived from an EMBL/GenBank/DDBJ whole genome shotgun (WGS) entry which is preliminary data.</text>
</comment>
<name>A0AAW3TPL1_9SPHN</name>
<evidence type="ECO:0000256" key="4">
    <source>
        <dbReference type="ARBA" id="ARBA00023114"/>
    </source>
</evidence>
<evidence type="ECO:0000256" key="2">
    <source>
        <dbReference type="ARBA" id="ARBA00022448"/>
    </source>
</evidence>
<dbReference type="GO" id="GO:0015288">
    <property type="term" value="F:porin activity"/>
    <property type="evidence" value="ECO:0007669"/>
    <property type="project" value="UniProtKB-KW"/>
</dbReference>
<evidence type="ECO:0000313" key="11">
    <source>
        <dbReference type="Proteomes" id="UP000528945"/>
    </source>
</evidence>
<keyword evidence="2 7" id="KW-0813">Transport</keyword>
<dbReference type="GO" id="GO:0006811">
    <property type="term" value="P:monoatomic ion transport"/>
    <property type="evidence" value="ECO:0007669"/>
    <property type="project" value="UniProtKB-KW"/>
</dbReference>
<dbReference type="GO" id="GO:0009279">
    <property type="term" value="C:cell outer membrane"/>
    <property type="evidence" value="ECO:0007669"/>
    <property type="project" value="UniProtKB-SubCell"/>
</dbReference>
<keyword evidence="5 7" id="KW-0472">Membrane</keyword>
<accession>A0AAW3TPL1</accession>
<evidence type="ECO:0000256" key="1">
    <source>
        <dbReference type="ARBA" id="ARBA00009521"/>
    </source>
</evidence>
<gene>
    <name evidence="10" type="ORF">GGR47_000727</name>
</gene>
<keyword evidence="11" id="KW-1185">Reference proteome</keyword>
<dbReference type="Proteomes" id="UP000528945">
    <property type="component" value="Unassembled WGS sequence"/>
</dbReference>
<dbReference type="RefSeq" id="WP_244305040.1">
    <property type="nucleotide sequence ID" value="NZ_JACIDB010000001.1"/>
</dbReference>
<keyword evidence="7" id="KW-0406">Ion transport</keyword>